<feature type="chain" id="PRO_5005330452" evidence="2">
    <location>
        <begin position="21"/>
        <end position="188"/>
    </location>
</feature>
<accession>A0A0K0G1Z6</accession>
<sequence>MLFLLVILLYTYVIVNIVVGKVENSQQIHIGEYGTYSLNLKRYNENLPLRQGPKLDKNYSGQPEPPSRPESPLKPSLLPSSLSQHPNLLAINLPSVYNSKNYDIKGFLRRSRYSRKIYCRVLLQINYLKKDHKALPLKENFYLDILAQDLANKWQKKRNRIFSQIIIVFDSRLSNVLSSSINISSTLV</sequence>
<keyword evidence="3" id="KW-1185">Reference proteome</keyword>
<feature type="region of interest" description="Disordered" evidence="1">
    <location>
        <begin position="49"/>
        <end position="76"/>
    </location>
</feature>
<evidence type="ECO:0000256" key="1">
    <source>
        <dbReference type="SAM" id="MobiDB-lite"/>
    </source>
</evidence>
<dbReference type="AlphaFoldDB" id="A0A0K0G1Z6"/>
<evidence type="ECO:0000313" key="3">
    <source>
        <dbReference type="Proteomes" id="UP000035680"/>
    </source>
</evidence>
<evidence type="ECO:0000313" key="4">
    <source>
        <dbReference type="WBParaSite" id="SVE_1873900.1"/>
    </source>
</evidence>
<proteinExistence type="predicted"/>
<keyword evidence="2" id="KW-0732">Signal</keyword>
<feature type="signal peptide" evidence="2">
    <location>
        <begin position="1"/>
        <end position="20"/>
    </location>
</feature>
<evidence type="ECO:0000256" key="2">
    <source>
        <dbReference type="SAM" id="SignalP"/>
    </source>
</evidence>
<reference evidence="4" key="2">
    <citation type="submission" date="2015-08" db="UniProtKB">
        <authorList>
            <consortium name="WormBaseParasite"/>
        </authorList>
    </citation>
    <scope>IDENTIFICATION</scope>
</reference>
<reference evidence="3" key="1">
    <citation type="submission" date="2014-07" db="EMBL/GenBank/DDBJ databases">
        <authorList>
            <person name="Martin A.A"/>
            <person name="De Silva N."/>
        </authorList>
    </citation>
    <scope>NUCLEOTIDE SEQUENCE</scope>
</reference>
<organism evidence="3 4">
    <name type="scientific">Strongyloides venezuelensis</name>
    <name type="common">Threadworm</name>
    <dbReference type="NCBI Taxonomy" id="75913"/>
    <lineage>
        <taxon>Eukaryota</taxon>
        <taxon>Metazoa</taxon>
        <taxon>Ecdysozoa</taxon>
        <taxon>Nematoda</taxon>
        <taxon>Chromadorea</taxon>
        <taxon>Rhabditida</taxon>
        <taxon>Tylenchina</taxon>
        <taxon>Panagrolaimomorpha</taxon>
        <taxon>Strongyloidoidea</taxon>
        <taxon>Strongyloididae</taxon>
        <taxon>Strongyloides</taxon>
    </lineage>
</organism>
<dbReference type="WBParaSite" id="SVE_1873900.1">
    <property type="protein sequence ID" value="SVE_1873900.1"/>
    <property type="gene ID" value="SVE_1873900"/>
</dbReference>
<protein>
    <submittedName>
        <fullName evidence="4">Uncharacterized protein</fullName>
    </submittedName>
</protein>
<name>A0A0K0G1Z6_STRVS</name>
<dbReference type="Proteomes" id="UP000035680">
    <property type="component" value="Unassembled WGS sequence"/>
</dbReference>